<accession>A0A4C1V3Z7</accession>
<organism evidence="1 2">
    <name type="scientific">Eumeta variegata</name>
    <name type="common">Bagworm moth</name>
    <name type="synonym">Eumeta japonica</name>
    <dbReference type="NCBI Taxonomy" id="151549"/>
    <lineage>
        <taxon>Eukaryota</taxon>
        <taxon>Metazoa</taxon>
        <taxon>Ecdysozoa</taxon>
        <taxon>Arthropoda</taxon>
        <taxon>Hexapoda</taxon>
        <taxon>Insecta</taxon>
        <taxon>Pterygota</taxon>
        <taxon>Neoptera</taxon>
        <taxon>Endopterygota</taxon>
        <taxon>Lepidoptera</taxon>
        <taxon>Glossata</taxon>
        <taxon>Ditrysia</taxon>
        <taxon>Tineoidea</taxon>
        <taxon>Psychidae</taxon>
        <taxon>Oiketicinae</taxon>
        <taxon>Eumeta</taxon>
    </lineage>
</organism>
<reference evidence="1 2" key="1">
    <citation type="journal article" date="2019" name="Commun. Biol.">
        <title>The bagworm genome reveals a unique fibroin gene that provides high tensile strength.</title>
        <authorList>
            <person name="Kono N."/>
            <person name="Nakamura H."/>
            <person name="Ohtoshi R."/>
            <person name="Tomita M."/>
            <person name="Numata K."/>
            <person name="Arakawa K."/>
        </authorList>
    </citation>
    <scope>NUCLEOTIDE SEQUENCE [LARGE SCALE GENOMIC DNA]</scope>
</reference>
<gene>
    <name evidence="1" type="ORF">EVAR_23894_1</name>
</gene>
<protein>
    <submittedName>
        <fullName evidence="1">Uncharacterized protein</fullName>
    </submittedName>
</protein>
<sequence length="110" mass="12277">MLIGYWQQYMLFKKRNRIKSTTMRYWKRHHLVYVSFDDRSDASTGRLTGAGAGAAVGGRRAVAHAFGQRRAAADRAVSASGLIACPFPVMDSILLNHSVKRHRCIGLDVE</sequence>
<evidence type="ECO:0000313" key="2">
    <source>
        <dbReference type="Proteomes" id="UP000299102"/>
    </source>
</evidence>
<dbReference type="AlphaFoldDB" id="A0A4C1V3Z7"/>
<comment type="caution">
    <text evidence="1">The sequence shown here is derived from an EMBL/GenBank/DDBJ whole genome shotgun (WGS) entry which is preliminary data.</text>
</comment>
<name>A0A4C1V3Z7_EUMVA</name>
<dbReference type="Proteomes" id="UP000299102">
    <property type="component" value="Unassembled WGS sequence"/>
</dbReference>
<proteinExistence type="predicted"/>
<evidence type="ECO:0000313" key="1">
    <source>
        <dbReference type="EMBL" id="GBP33491.1"/>
    </source>
</evidence>
<keyword evidence="2" id="KW-1185">Reference proteome</keyword>
<dbReference type="EMBL" id="BGZK01000274">
    <property type="protein sequence ID" value="GBP33491.1"/>
    <property type="molecule type" value="Genomic_DNA"/>
</dbReference>